<evidence type="ECO:0000259" key="2">
    <source>
        <dbReference type="Pfam" id="PF14016"/>
    </source>
</evidence>
<keyword evidence="1" id="KW-0732">Signal</keyword>
<dbReference type="Pfam" id="PF14016">
    <property type="entry name" value="DUF4232"/>
    <property type="match status" value="1"/>
</dbReference>
<gene>
    <name evidence="3" type="ORF">SAMN04489732_115140</name>
</gene>
<organism evidence="3 4">
    <name type="scientific">Amycolatopsis saalfeldensis</name>
    <dbReference type="NCBI Taxonomy" id="394193"/>
    <lineage>
        <taxon>Bacteria</taxon>
        <taxon>Bacillati</taxon>
        <taxon>Actinomycetota</taxon>
        <taxon>Actinomycetes</taxon>
        <taxon>Pseudonocardiales</taxon>
        <taxon>Pseudonocardiaceae</taxon>
        <taxon>Amycolatopsis</taxon>
    </lineage>
</organism>
<dbReference type="InterPro" id="IPR025326">
    <property type="entry name" value="DUF4232"/>
</dbReference>
<dbReference type="RefSeq" id="WP_091622891.1">
    <property type="nucleotide sequence ID" value="NZ_FOEF01000015.1"/>
</dbReference>
<dbReference type="STRING" id="394193.SAMN04489732_115140"/>
<evidence type="ECO:0000313" key="3">
    <source>
        <dbReference type="EMBL" id="SEP51089.1"/>
    </source>
</evidence>
<feature type="chain" id="PRO_5011680487" description="DUF4232 domain-containing protein" evidence="1">
    <location>
        <begin position="32"/>
        <end position="165"/>
    </location>
</feature>
<dbReference type="EMBL" id="FOEF01000015">
    <property type="protein sequence ID" value="SEP51089.1"/>
    <property type="molecule type" value="Genomic_DNA"/>
</dbReference>
<feature type="domain" description="DUF4232" evidence="2">
    <location>
        <begin position="38"/>
        <end position="162"/>
    </location>
</feature>
<accession>A0A1H8YG06</accession>
<proteinExistence type="predicted"/>
<dbReference type="Proteomes" id="UP000198582">
    <property type="component" value="Unassembled WGS sequence"/>
</dbReference>
<sequence>MGNLTKRVAATVATGAVVAGGLLLASGAASANPSDTPCGTADVQVGVTADPAHAAGHEAYVLTYTAAAPTTNCKLEGTPSALAFAAGAQPIPDVAVTPDGATGGPVNLRAGHPAESRIVQQVDAPANALTPTAVSFQLPSGQPVSAAWPAGAPLKGAGVQVTAIS</sequence>
<dbReference type="OrthoDB" id="5185278at2"/>
<reference evidence="3 4" key="1">
    <citation type="submission" date="2016-10" db="EMBL/GenBank/DDBJ databases">
        <authorList>
            <person name="de Groot N.N."/>
        </authorList>
    </citation>
    <scope>NUCLEOTIDE SEQUENCE [LARGE SCALE GENOMIC DNA]</scope>
    <source>
        <strain evidence="3 4">DSM 44993</strain>
    </source>
</reference>
<evidence type="ECO:0000313" key="4">
    <source>
        <dbReference type="Proteomes" id="UP000198582"/>
    </source>
</evidence>
<protein>
    <recommendedName>
        <fullName evidence="2">DUF4232 domain-containing protein</fullName>
    </recommendedName>
</protein>
<dbReference type="AlphaFoldDB" id="A0A1H8YG06"/>
<name>A0A1H8YG06_9PSEU</name>
<evidence type="ECO:0000256" key="1">
    <source>
        <dbReference type="SAM" id="SignalP"/>
    </source>
</evidence>
<feature type="signal peptide" evidence="1">
    <location>
        <begin position="1"/>
        <end position="31"/>
    </location>
</feature>
<keyword evidence="4" id="KW-1185">Reference proteome</keyword>